<accession>A0A067SPB7</accession>
<reference evidence="2" key="1">
    <citation type="journal article" date="2014" name="Proc. Natl. Acad. Sci. U.S.A.">
        <title>Extensive sampling of basidiomycete genomes demonstrates inadequacy of the white-rot/brown-rot paradigm for wood decay fungi.</title>
        <authorList>
            <person name="Riley R."/>
            <person name="Salamov A.A."/>
            <person name="Brown D.W."/>
            <person name="Nagy L.G."/>
            <person name="Floudas D."/>
            <person name="Held B.W."/>
            <person name="Levasseur A."/>
            <person name="Lombard V."/>
            <person name="Morin E."/>
            <person name="Otillar R."/>
            <person name="Lindquist E.A."/>
            <person name="Sun H."/>
            <person name="LaButti K.M."/>
            <person name="Schmutz J."/>
            <person name="Jabbour D."/>
            <person name="Luo H."/>
            <person name="Baker S.E."/>
            <person name="Pisabarro A.G."/>
            <person name="Walton J.D."/>
            <person name="Blanchette R.A."/>
            <person name="Henrissat B."/>
            <person name="Martin F."/>
            <person name="Cullen D."/>
            <person name="Hibbett D.S."/>
            <person name="Grigoriev I.V."/>
        </authorList>
    </citation>
    <scope>NUCLEOTIDE SEQUENCE [LARGE SCALE GENOMIC DNA]</scope>
    <source>
        <strain evidence="2">CBS 339.88</strain>
    </source>
</reference>
<proteinExistence type="predicted"/>
<dbReference type="HOGENOM" id="CLU_2922772_0_0_1"/>
<dbReference type="EMBL" id="KL142388">
    <property type="protein sequence ID" value="KDR72751.1"/>
    <property type="molecule type" value="Genomic_DNA"/>
</dbReference>
<gene>
    <name evidence="1" type="ORF">GALMADRAFT_229016</name>
</gene>
<evidence type="ECO:0000313" key="1">
    <source>
        <dbReference type="EMBL" id="KDR72751.1"/>
    </source>
</evidence>
<keyword evidence="2" id="KW-1185">Reference proteome</keyword>
<dbReference type="AlphaFoldDB" id="A0A067SPB7"/>
<evidence type="ECO:0000313" key="2">
    <source>
        <dbReference type="Proteomes" id="UP000027222"/>
    </source>
</evidence>
<organism evidence="1 2">
    <name type="scientific">Galerina marginata (strain CBS 339.88)</name>
    <dbReference type="NCBI Taxonomy" id="685588"/>
    <lineage>
        <taxon>Eukaryota</taxon>
        <taxon>Fungi</taxon>
        <taxon>Dikarya</taxon>
        <taxon>Basidiomycota</taxon>
        <taxon>Agaricomycotina</taxon>
        <taxon>Agaricomycetes</taxon>
        <taxon>Agaricomycetidae</taxon>
        <taxon>Agaricales</taxon>
        <taxon>Agaricineae</taxon>
        <taxon>Strophariaceae</taxon>
        <taxon>Galerina</taxon>
    </lineage>
</organism>
<protein>
    <submittedName>
        <fullName evidence="1">Uncharacterized protein</fullName>
    </submittedName>
</protein>
<name>A0A067SPB7_GALM3</name>
<sequence length="61" mass="6609">MSVCHFITAKTDAYTAILPSGSPAPSVAAFRPTATVLPVDNPYLNPPMSVCLTFINLYVWH</sequence>
<dbReference type="Proteomes" id="UP000027222">
    <property type="component" value="Unassembled WGS sequence"/>
</dbReference>